<evidence type="ECO:0000313" key="2">
    <source>
        <dbReference type="WBParaSite" id="nRc.2.0.1.t31086-RA"/>
    </source>
</evidence>
<reference evidence="2" key="1">
    <citation type="submission" date="2022-11" db="UniProtKB">
        <authorList>
            <consortium name="WormBaseParasite"/>
        </authorList>
    </citation>
    <scope>IDENTIFICATION</scope>
</reference>
<name>A0A915JXC1_ROMCU</name>
<evidence type="ECO:0000313" key="1">
    <source>
        <dbReference type="Proteomes" id="UP000887565"/>
    </source>
</evidence>
<dbReference type="Proteomes" id="UP000887565">
    <property type="component" value="Unplaced"/>
</dbReference>
<sequence>MQQPGKN</sequence>
<dbReference type="WBParaSite" id="nRc.2.0.1.t31086-RA">
    <property type="protein sequence ID" value="nRc.2.0.1.t31086-RA"/>
    <property type="gene ID" value="nRc.2.0.1.g31086"/>
</dbReference>
<organism evidence="1 2">
    <name type="scientific">Romanomermis culicivorax</name>
    <name type="common">Nematode worm</name>
    <dbReference type="NCBI Taxonomy" id="13658"/>
    <lineage>
        <taxon>Eukaryota</taxon>
        <taxon>Metazoa</taxon>
        <taxon>Ecdysozoa</taxon>
        <taxon>Nematoda</taxon>
        <taxon>Enoplea</taxon>
        <taxon>Dorylaimia</taxon>
        <taxon>Mermithida</taxon>
        <taxon>Mermithoidea</taxon>
        <taxon>Mermithidae</taxon>
        <taxon>Romanomermis</taxon>
    </lineage>
</organism>
<proteinExistence type="predicted"/>
<accession>A0A915JXC1</accession>
<protein>
    <submittedName>
        <fullName evidence="2">Uncharacterized protein</fullName>
    </submittedName>
</protein>
<keyword evidence="1" id="KW-1185">Reference proteome</keyword>